<reference evidence="3" key="1">
    <citation type="submission" date="2022-08" db="UniProtKB">
        <authorList>
            <consortium name="EnsemblMetazoa"/>
        </authorList>
    </citation>
    <scope>IDENTIFICATION</scope>
    <source>
        <strain evidence="3">05x7-T-G4-1.051#20</strain>
    </source>
</reference>
<feature type="compositionally biased region" description="Polar residues" evidence="1">
    <location>
        <begin position="65"/>
        <end position="74"/>
    </location>
</feature>
<keyword evidence="2" id="KW-0732">Signal</keyword>
<feature type="chain" id="PRO_5036504199" evidence="2">
    <location>
        <begin position="21"/>
        <end position="429"/>
    </location>
</feature>
<evidence type="ECO:0000256" key="1">
    <source>
        <dbReference type="SAM" id="MobiDB-lite"/>
    </source>
</evidence>
<sequence length="429" mass="47174">MGNLQVLAGVICLMISQCSGFFNPSMKNSLAQSISQSVSKAVANSQNQMLVANVANVGSMIGTQNNGPVQNFNKGHSAPKQPSLPNLPAGISSSFASRFSAGNSAAAAQQSQNSYHTSMSASSSSSQQQQHQVNEYRKLFGMLASLTQNGHNHMSHSGNVMTAETILAKMLGKSVNMKATGSYSNQAKLNSQIQLIQNMILELMNYRKQLNTPKAKKNPLTVFMKSYDLQKKGMLETFLNLVRNHQVQQAVVDNSVYRRVSSTNKNSHNTIVFAKNANVHSPVGTQHNAPMYPAPAPTTTTTTTTTPEPTTTTTTPPPTTTTTPPPPPPKYVPPPQYQPPPQQYQPQPYYAPQINTLVDKDIIRDLHLRDLHLKDLHLKDLLLRDLHLKDPHLKDLLLLMDLLLRDHHPRHPGILLQDSLTSTKDLITM</sequence>
<organism evidence="3 4">
    <name type="scientific">Magallana gigas</name>
    <name type="common">Pacific oyster</name>
    <name type="synonym">Crassostrea gigas</name>
    <dbReference type="NCBI Taxonomy" id="29159"/>
    <lineage>
        <taxon>Eukaryota</taxon>
        <taxon>Metazoa</taxon>
        <taxon>Spiralia</taxon>
        <taxon>Lophotrochozoa</taxon>
        <taxon>Mollusca</taxon>
        <taxon>Bivalvia</taxon>
        <taxon>Autobranchia</taxon>
        <taxon>Pteriomorphia</taxon>
        <taxon>Ostreida</taxon>
        <taxon>Ostreoidea</taxon>
        <taxon>Ostreidae</taxon>
        <taxon>Magallana</taxon>
    </lineage>
</organism>
<feature type="compositionally biased region" description="Low complexity" evidence="1">
    <location>
        <begin position="297"/>
        <end position="314"/>
    </location>
</feature>
<feature type="region of interest" description="Disordered" evidence="1">
    <location>
        <begin position="65"/>
        <end position="87"/>
    </location>
</feature>
<evidence type="ECO:0000256" key="2">
    <source>
        <dbReference type="SAM" id="SignalP"/>
    </source>
</evidence>
<feature type="region of interest" description="Disordered" evidence="1">
    <location>
        <begin position="282"/>
        <end position="338"/>
    </location>
</feature>
<name>A0A8W8NWC3_MAGGI</name>
<proteinExistence type="predicted"/>
<dbReference type="Proteomes" id="UP000005408">
    <property type="component" value="Unassembled WGS sequence"/>
</dbReference>
<dbReference type="AlphaFoldDB" id="A0A8W8NWC3"/>
<keyword evidence="4" id="KW-1185">Reference proteome</keyword>
<evidence type="ECO:0000313" key="3">
    <source>
        <dbReference type="EnsemblMetazoa" id="G8793.1:cds"/>
    </source>
</evidence>
<feature type="compositionally biased region" description="Pro residues" evidence="1">
    <location>
        <begin position="315"/>
        <end position="338"/>
    </location>
</feature>
<protein>
    <submittedName>
        <fullName evidence="3">Uncharacterized protein</fullName>
    </submittedName>
</protein>
<feature type="region of interest" description="Disordered" evidence="1">
    <location>
        <begin position="107"/>
        <end position="132"/>
    </location>
</feature>
<feature type="signal peptide" evidence="2">
    <location>
        <begin position="1"/>
        <end position="20"/>
    </location>
</feature>
<dbReference type="EnsemblMetazoa" id="G8793.1">
    <property type="protein sequence ID" value="G8793.1:cds"/>
    <property type="gene ID" value="G8793"/>
</dbReference>
<accession>A0A8W8NWC3</accession>
<evidence type="ECO:0000313" key="4">
    <source>
        <dbReference type="Proteomes" id="UP000005408"/>
    </source>
</evidence>